<comment type="caution">
    <text evidence="8">The sequence shown here is derived from an EMBL/GenBank/DDBJ whole genome shotgun (WGS) entry which is preliminary data.</text>
</comment>
<dbReference type="Gene3D" id="2.30.29.170">
    <property type="match status" value="1"/>
</dbReference>
<dbReference type="PROSITE" id="PS51374">
    <property type="entry name" value="NDPK_LIKE"/>
    <property type="match status" value="2"/>
</dbReference>
<dbReference type="InterPro" id="IPR006602">
    <property type="entry name" value="DM10_dom"/>
</dbReference>
<feature type="domain" description="DM10" evidence="7">
    <location>
        <begin position="10"/>
        <end position="98"/>
    </location>
</feature>
<proteinExistence type="inferred from homology"/>
<keyword evidence="3" id="KW-0963">Cytoplasm</keyword>
<evidence type="ECO:0000256" key="1">
    <source>
        <dbReference type="ARBA" id="ARBA00004138"/>
    </source>
</evidence>
<accession>A0A5J4UL70</accession>
<evidence type="ECO:0000256" key="5">
    <source>
        <dbReference type="ARBA" id="ARBA00023273"/>
    </source>
</evidence>
<keyword evidence="8" id="KW-0418">Kinase</keyword>
<evidence type="ECO:0000256" key="6">
    <source>
        <dbReference type="PROSITE-ProRule" id="PRU00706"/>
    </source>
</evidence>
<dbReference type="GO" id="GO:0005879">
    <property type="term" value="C:axonemal microtubule"/>
    <property type="evidence" value="ECO:0007669"/>
    <property type="project" value="TreeGrafter"/>
</dbReference>
<protein>
    <submittedName>
        <fullName evidence="8">Nucleoside-diphosphate kinase</fullName>
    </submittedName>
</protein>
<dbReference type="PANTHER" id="PTHR43109">
    <property type="entry name" value="NUCLEOSIDE DIPHOSPHATE KINASE 7"/>
    <property type="match status" value="1"/>
</dbReference>
<dbReference type="SMART" id="SM00676">
    <property type="entry name" value="DM10"/>
    <property type="match status" value="1"/>
</dbReference>
<evidence type="ECO:0000259" key="7">
    <source>
        <dbReference type="PROSITE" id="PS51336"/>
    </source>
</evidence>
<keyword evidence="5" id="KW-0966">Cell projection</keyword>
<dbReference type="Pfam" id="PF00334">
    <property type="entry name" value="NDK"/>
    <property type="match status" value="2"/>
</dbReference>
<dbReference type="PROSITE" id="PS51336">
    <property type="entry name" value="DM10"/>
    <property type="match status" value="1"/>
</dbReference>
<dbReference type="FunFam" id="3.30.70.141:FF:000004">
    <property type="entry name" value="Nucleoside diphosphate kinase 7"/>
    <property type="match status" value="1"/>
</dbReference>
<evidence type="ECO:0000256" key="2">
    <source>
        <dbReference type="ARBA" id="ARBA00004245"/>
    </source>
</evidence>
<comment type="subcellular location">
    <subcellularLocation>
        <location evidence="1">Cell projection</location>
        <location evidence="1">Cilium</location>
    </subcellularLocation>
    <subcellularLocation>
        <location evidence="2">Cytoplasm</location>
        <location evidence="2">Cytoskeleton</location>
    </subcellularLocation>
</comment>
<evidence type="ECO:0000256" key="4">
    <source>
        <dbReference type="ARBA" id="ARBA00023212"/>
    </source>
</evidence>
<dbReference type="GO" id="GO:0016301">
    <property type="term" value="F:kinase activity"/>
    <property type="evidence" value="ECO:0007669"/>
    <property type="project" value="UniProtKB-KW"/>
</dbReference>
<keyword evidence="8" id="KW-0808">Transferase</keyword>
<dbReference type="CDD" id="cd04412">
    <property type="entry name" value="NDPk7B"/>
    <property type="match status" value="1"/>
</dbReference>
<dbReference type="AlphaFoldDB" id="A0A5J4UL70"/>
<dbReference type="Proteomes" id="UP000324800">
    <property type="component" value="Unassembled WGS sequence"/>
</dbReference>
<dbReference type="InterPro" id="IPR037993">
    <property type="entry name" value="NDPk7B"/>
</dbReference>
<dbReference type="InterPro" id="IPR034907">
    <property type="entry name" value="NDK-like_dom"/>
</dbReference>
<keyword evidence="4" id="KW-0206">Cytoskeleton</keyword>
<evidence type="ECO:0000256" key="3">
    <source>
        <dbReference type="ARBA" id="ARBA00022490"/>
    </source>
</evidence>
<dbReference type="PANTHER" id="PTHR43109:SF2">
    <property type="entry name" value="NUCLEOSIDE DIPHOSPHATE KINASE 7"/>
    <property type="match status" value="1"/>
</dbReference>
<comment type="similarity">
    <text evidence="6">Belongs to the NDK family.</text>
</comment>
<evidence type="ECO:0000313" key="8">
    <source>
        <dbReference type="EMBL" id="KAA6371269.1"/>
    </source>
</evidence>
<sequence length="390" mass="43956">MNLSQLGDPDDIRYAFDVIWYDALASLNREFALLFYKKDSSIEMIDKKSHKNFVKRSVYPDLKLSDLYIGATVLVFGRQLRIMDYSDDYTRDALGNMKEPTILLVRPEAYTHTGEILDFIIKDGFVVSEMKTLILSETECRELFAPTKILSQQLYDQACTTCAERVSVAVELLGPKAVKRVRDLVGPTSVEDAKGKDPHSLRAKFGVSGAKNAMYSSIDPQKAEQDFRLLFQTPRNPTALLQNCTIGIILPHAISNGNLGAILQQIQDDGFMISAMQMFQLEKKDAAEFYEVYQTVIPEYPKMVDELCNGHSLAIEITGSRQGGESQGDEIIKIFRDYVGPVDPEVAKTLRPQSIRSRFGVNRVRNSIHCTDLPEDGMLESEYFFAIMQS</sequence>
<organism evidence="8 9">
    <name type="scientific">Streblomastix strix</name>
    <dbReference type="NCBI Taxonomy" id="222440"/>
    <lineage>
        <taxon>Eukaryota</taxon>
        <taxon>Metamonada</taxon>
        <taxon>Preaxostyla</taxon>
        <taxon>Oxymonadida</taxon>
        <taxon>Streblomastigidae</taxon>
        <taxon>Streblomastix</taxon>
    </lineage>
</organism>
<dbReference type="OrthoDB" id="270127at2759"/>
<comment type="caution">
    <text evidence="6">Lacks conserved residue(s) required for the propagation of feature annotation.</text>
</comment>
<dbReference type="InterPro" id="IPR036850">
    <property type="entry name" value="NDK-like_dom_sf"/>
</dbReference>
<evidence type="ECO:0000313" key="9">
    <source>
        <dbReference type="Proteomes" id="UP000324800"/>
    </source>
</evidence>
<reference evidence="8 9" key="1">
    <citation type="submission" date="2019-03" db="EMBL/GenBank/DDBJ databases">
        <title>Single cell metagenomics reveals metabolic interactions within the superorganism composed of flagellate Streblomastix strix and complex community of Bacteroidetes bacteria on its surface.</title>
        <authorList>
            <person name="Treitli S.C."/>
            <person name="Kolisko M."/>
            <person name="Husnik F."/>
            <person name="Keeling P."/>
            <person name="Hampl V."/>
        </authorList>
    </citation>
    <scope>NUCLEOTIDE SEQUENCE [LARGE SCALE GENOMIC DNA]</scope>
    <source>
        <strain evidence="8">ST1C</strain>
    </source>
</reference>
<dbReference type="EMBL" id="SNRW01014631">
    <property type="protein sequence ID" value="KAA6371269.1"/>
    <property type="molecule type" value="Genomic_DNA"/>
</dbReference>
<dbReference type="SMART" id="SM00562">
    <property type="entry name" value="NDK"/>
    <property type="match status" value="2"/>
</dbReference>
<dbReference type="Gene3D" id="3.30.70.141">
    <property type="entry name" value="Nucleoside diphosphate kinase-like domain"/>
    <property type="match status" value="2"/>
</dbReference>
<name>A0A5J4UL70_9EUKA</name>
<dbReference type="SUPFAM" id="SSF54919">
    <property type="entry name" value="Nucleoside diphosphate kinase, NDK"/>
    <property type="match status" value="2"/>
</dbReference>
<gene>
    <name evidence="8" type="ORF">EZS28_033204</name>
</gene>